<accession>A0ABY2RYG1</accession>
<organism evidence="1 2">
    <name type="scientific">Prauserella endophytica</name>
    <dbReference type="NCBI Taxonomy" id="1592324"/>
    <lineage>
        <taxon>Bacteria</taxon>
        <taxon>Bacillati</taxon>
        <taxon>Actinomycetota</taxon>
        <taxon>Actinomycetes</taxon>
        <taxon>Pseudonocardiales</taxon>
        <taxon>Pseudonocardiaceae</taxon>
        <taxon>Prauserella</taxon>
        <taxon>Prauserella coralliicola group</taxon>
    </lineage>
</organism>
<protein>
    <submittedName>
        <fullName evidence="1">DUF1905 domain-containing protein</fullName>
    </submittedName>
</protein>
<reference evidence="1 2" key="1">
    <citation type="journal article" date="2015" name="Antonie Van Leeuwenhoek">
        <title>Prauserella endophytica sp. nov., an endophytic actinobacterium isolated from Tamarix taklamakanensis.</title>
        <authorList>
            <person name="Liu J.M."/>
            <person name="Habden X."/>
            <person name="Guo L."/>
            <person name="Tuo L."/>
            <person name="Jiang Z.K."/>
            <person name="Liu S.W."/>
            <person name="Liu X.F."/>
            <person name="Chen L."/>
            <person name="Li R.F."/>
            <person name="Zhang Y.Q."/>
            <person name="Sun C.H."/>
        </authorList>
    </citation>
    <scope>NUCLEOTIDE SEQUENCE [LARGE SCALE GENOMIC DNA]</scope>
    <source>
        <strain evidence="1 2">CGMCC 4.7182</strain>
    </source>
</reference>
<gene>
    <name evidence="1" type="ORF">FCN18_27480</name>
</gene>
<sequence>MRFRSTVLLSGKAATGLELPADVVAALGSGKKPRVRVTVGGHTYRSTVAVMDGRFMLPLSAENRGKAGVAAGEEVDVDVEPDTAPREVELPADFAEALENEPAAKRFFEGISYSDKRFHVLGIEGAKKPETRRRRIDKAIARLKEGRAR</sequence>
<comment type="caution">
    <text evidence="1">The sequence shown here is derived from an EMBL/GenBank/DDBJ whole genome shotgun (WGS) entry which is preliminary data.</text>
</comment>
<dbReference type="RefSeq" id="WP_113641345.1">
    <property type="nucleotide sequence ID" value="NZ_SWMS01000018.1"/>
</dbReference>
<dbReference type="EMBL" id="SWMS01000018">
    <property type="protein sequence ID" value="TKG65251.1"/>
    <property type="molecule type" value="Genomic_DNA"/>
</dbReference>
<dbReference type="SUPFAM" id="SSF141694">
    <property type="entry name" value="AF2212/PG0164-like"/>
    <property type="match status" value="1"/>
</dbReference>
<name>A0ABY2RYG1_9PSEU</name>
<dbReference type="Pfam" id="PF13376">
    <property type="entry name" value="OmdA"/>
    <property type="match status" value="1"/>
</dbReference>
<dbReference type="InterPro" id="IPR015018">
    <property type="entry name" value="DUF1905"/>
</dbReference>
<proteinExistence type="predicted"/>
<evidence type="ECO:0000313" key="2">
    <source>
        <dbReference type="Proteomes" id="UP000309992"/>
    </source>
</evidence>
<dbReference type="Proteomes" id="UP000309992">
    <property type="component" value="Unassembled WGS sequence"/>
</dbReference>
<dbReference type="Pfam" id="PF08922">
    <property type="entry name" value="DUF1905"/>
    <property type="match status" value="1"/>
</dbReference>
<dbReference type="InterPro" id="IPR037079">
    <property type="entry name" value="AF2212/PG0164-like_sf"/>
</dbReference>
<dbReference type="Gene3D" id="2.40.30.100">
    <property type="entry name" value="AF2212/PG0164-like"/>
    <property type="match status" value="1"/>
</dbReference>
<keyword evidence="2" id="KW-1185">Reference proteome</keyword>
<evidence type="ECO:0000313" key="1">
    <source>
        <dbReference type="EMBL" id="TKG65251.1"/>
    </source>
</evidence>